<dbReference type="RefSeq" id="WP_181570435.1">
    <property type="nucleotide sequence ID" value="NZ_CP059322.2"/>
</dbReference>
<evidence type="ECO:0000313" key="2">
    <source>
        <dbReference type="EMBL" id="QLQ37990.1"/>
    </source>
</evidence>
<keyword evidence="3" id="KW-1185">Reference proteome</keyword>
<keyword evidence="1" id="KW-1133">Transmembrane helix</keyword>
<dbReference type="AlphaFoldDB" id="A0A7L6B8W6"/>
<reference evidence="3" key="1">
    <citation type="submission" date="2020-07" db="EMBL/GenBank/DDBJ databases">
        <title>A new Micromonospora strain with potent antibiotic activity isolated from the microbiome of a mid-Atlantic deep-sea sponge.</title>
        <authorList>
            <person name="Back C.R."/>
            <person name="Stennett H.L."/>
            <person name="Williams S.E."/>
            <person name="Wang L."/>
            <person name="Ojeda Gomez J."/>
            <person name="Abdulle O.M."/>
            <person name="Duffy T."/>
            <person name="Hendry K.R."/>
            <person name="Powell D."/>
            <person name="Stach J.E."/>
            <person name="Essex-Lopresti A.E."/>
            <person name="Willis C.L."/>
            <person name="Curnow P."/>
            <person name="Race P.R."/>
        </authorList>
    </citation>
    <scope>NUCLEOTIDE SEQUENCE [LARGE SCALE GENOMIC DNA]</scope>
    <source>
        <strain evidence="3">28ISP2-46</strain>
    </source>
</reference>
<dbReference type="Proteomes" id="UP000510844">
    <property type="component" value="Chromosome"/>
</dbReference>
<evidence type="ECO:0000256" key="1">
    <source>
        <dbReference type="SAM" id="Phobius"/>
    </source>
</evidence>
<keyword evidence="1" id="KW-0812">Transmembrane</keyword>
<accession>A0A7L6B8W6</accession>
<name>A0A7L6B8W6_9ACTN</name>
<feature type="transmembrane region" description="Helical" evidence="1">
    <location>
        <begin position="37"/>
        <end position="58"/>
    </location>
</feature>
<gene>
    <name evidence="2" type="ORF">H1D33_03600</name>
</gene>
<sequence>MTQQHESRWSLAHTGNRVLLAVLVGLVVSFIGRQLDLIHGAVDVLMFLLVAAVTYGLVTQFRPGRR</sequence>
<dbReference type="EMBL" id="CP059322">
    <property type="protein sequence ID" value="QLQ37990.1"/>
    <property type="molecule type" value="Genomic_DNA"/>
</dbReference>
<organism evidence="2 3">
    <name type="scientific">Micromonospora robiginosa</name>
    <dbReference type="NCBI Taxonomy" id="2749844"/>
    <lineage>
        <taxon>Bacteria</taxon>
        <taxon>Bacillati</taxon>
        <taxon>Actinomycetota</taxon>
        <taxon>Actinomycetes</taxon>
        <taxon>Micromonosporales</taxon>
        <taxon>Micromonosporaceae</taxon>
        <taxon>Micromonospora</taxon>
    </lineage>
</organism>
<feature type="transmembrane region" description="Helical" evidence="1">
    <location>
        <begin position="12"/>
        <end position="31"/>
    </location>
</feature>
<proteinExistence type="predicted"/>
<protein>
    <submittedName>
        <fullName evidence="2">Uncharacterized protein</fullName>
    </submittedName>
</protein>
<evidence type="ECO:0000313" key="3">
    <source>
        <dbReference type="Proteomes" id="UP000510844"/>
    </source>
</evidence>
<reference evidence="2 3" key="2">
    <citation type="journal article" date="2021" name="Mar. Drugs">
        <title>A New Micromonospora Strain with Antibiotic Activity Isolated from the Microbiome of a Mid-Atlantic Deep-Sea Sponge.</title>
        <authorList>
            <person name="Back C.R."/>
            <person name="Stennett H.L."/>
            <person name="Williams S.E."/>
            <person name="Wang L."/>
            <person name="Ojeda Gomez J."/>
            <person name="Abdulle O.M."/>
            <person name="Duffy T."/>
            <person name="Neal C."/>
            <person name="Mantell J."/>
            <person name="Jepson M.A."/>
            <person name="Hendry K.R."/>
            <person name="Powell D."/>
            <person name="Stach J.E.M."/>
            <person name="Essex-Lopresti A.E."/>
            <person name="Willis C.L."/>
            <person name="Curnow P."/>
            <person name="Race P.R."/>
        </authorList>
    </citation>
    <scope>NUCLEOTIDE SEQUENCE [LARGE SCALE GENOMIC DNA]</scope>
    <source>
        <strain evidence="2 3">28ISP2-46</strain>
    </source>
</reference>
<keyword evidence="1" id="KW-0472">Membrane</keyword>
<dbReference type="KEGG" id="mfeu:H1D33_03600"/>